<accession>A0A2A2SHA2</accession>
<evidence type="ECO:0000256" key="1">
    <source>
        <dbReference type="ARBA" id="ARBA00007469"/>
    </source>
</evidence>
<protein>
    <submittedName>
        <fullName evidence="4">Uncharacterized protein</fullName>
    </submittedName>
</protein>
<dbReference type="PANTHER" id="PTHR11240">
    <property type="entry name" value="RIBONUCLEASE T2"/>
    <property type="match status" value="1"/>
</dbReference>
<dbReference type="Pfam" id="PF00445">
    <property type="entry name" value="Ribonuclease_T2"/>
    <property type="match status" value="1"/>
</dbReference>
<dbReference type="Gene3D" id="3.90.730.10">
    <property type="entry name" value="Ribonuclease T2-like"/>
    <property type="match status" value="1"/>
</dbReference>
<proteinExistence type="inferred from homology"/>
<dbReference type="EMBL" id="NSLI01000002">
    <property type="protein sequence ID" value="PAX08598.1"/>
    <property type="molecule type" value="Genomic_DNA"/>
</dbReference>
<dbReference type="GO" id="GO:0003723">
    <property type="term" value="F:RNA binding"/>
    <property type="evidence" value="ECO:0007669"/>
    <property type="project" value="InterPro"/>
</dbReference>
<dbReference type="OrthoDB" id="4720638at2"/>
<feature type="region of interest" description="Disordered" evidence="3">
    <location>
        <begin position="1"/>
        <end position="92"/>
    </location>
</feature>
<dbReference type="PROSITE" id="PS00530">
    <property type="entry name" value="RNASE_T2_1"/>
    <property type="match status" value="1"/>
</dbReference>
<name>A0A2A2SHA2_9SPHN</name>
<dbReference type="InterPro" id="IPR033130">
    <property type="entry name" value="RNase_T2_His_AS_2"/>
</dbReference>
<sequence length="359" mass="39837">MGARHLARLGAHHQCAQRERAHRAGRGAGALGQRRPSPRPERAALVARRPARQRDRQVARRRCGSHERRARRDPGHRLGERREPPPAVAGRVPPLRRADRLVGGDAVPAGCAPLVRRGRRRVPGVRRILAAAALLAPAAAGAQAYRCDIPDQPLRVRPDLPTPAQPKRMLPIGGYTLALTWSPQFCRERGRDASARLQCRGRNSFGWTLHGLWPDGVGKQWPQYCKPTGLVPQPVIRANLCATPSPQLIQHEWAKHGTCMPGYDASRYFNRATSLYARLRYPDMDALSRAPLAAGAFASAMARANPGLAANMMRITATRDGWLDEVWVCLDRNFRYRRCPAHQGGLPANAGLRVWRGRR</sequence>
<dbReference type="InterPro" id="IPR036430">
    <property type="entry name" value="RNase_T2-like_sf"/>
</dbReference>
<comment type="similarity">
    <text evidence="1 2">Belongs to the RNase T2 family.</text>
</comment>
<dbReference type="GO" id="GO:0033897">
    <property type="term" value="F:ribonuclease T2 activity"/>
    <property type="evidence" value="ECO:0007669"/>
    <property type="project" value="InterPro"/>
</dbReference>
<gene>
    <name evidence="4" type="ORF">CKY28_04275</name>
</gene>
<dbReference type="InterPro" id="IPR018188">
    <property type="entry name" value="RNase_T2_His_AS_1"/>
</dbReference>
<dbReference type="PANTHER" id="PTHR11240:SF22">
    <property type="entry name" value="RIBONUCLEASE T2"/>
    <property type="match status" value="1"/>
</dbReference>
<evidence type="ECO:0000313" key="5">
    <source>
        <dbReference type="Proteomes" id="UP000218151"/>
    </source>
</evidence>
<reference evidence="5" key="1">
    <citation type="submission" date="2017-09" db="EMBL/GenBank/DDBJ databases">
        <authorList>
            <person name="Feng G."/>
            <person name="Zhu H."/>
        </authorList>
    </citation>
    <scope>NUCLEOTIDE SEQUENCE [LARGE SCALE GENOMIC DNA]</scope>
    <source>
        <strain evidence="5">1PNM-20</strain>
    </source>
</reference>
<dbReference type="InterPro" id="IPR001568">
    <property type="entry name" value="RNase_T2-like"/>
</dbReference>
<dbReference type="SUPFAM" id="SSF55895">
    <property type="entry name" value="Ribonuclease Rh-like"/>
    <property type="match status" value="1"/>
</dbReference>
<dbReference type="GO" id="GO:0006401">
    <property type="term" value="P:RNA catabolic process"/>
    <property type="evidence" value="ECO:0007669"/>
    <property type="project" value="TreeGrafter"/>
</dbReference>
<evidence type="ECO:0000313" key="4">
    <source>
        <dbReference type="EMBL" id="PAX08598.1"/>
    </source>
</evidence>
<keyword evidence="5" id="KW-1185">Reference proteome</keyword>
<dbReference type="Proteomes" id="UP000218151">
    <property type="component" value="Unassembled WGS sequence"/>
</dbReference>
<dbReference type="PROSITE" id="PS00531">
    <property type="entry name" value="RNASE_T2_2"/>
    <property type="match status" value="1"/>
</dbReference>
<organism evidence="4 5">
    <name type="scientific">Sphingomonas lenta</name>
    <dbReference type="NCBI Taxonomy" id="1141887"/>
    <lineage>
        <taxon>Bacteria</taxon>
        <taxon>Pseudomonadati</taxon>
        <taxon>Pseudomonadota</taxon>
        <taxon>Alphaproteobacteria</taxon>
        <taxon>Sphingomonadales</taxon>
        <taxon>Sphingomonadaceae</taxon>
        <taxon>Sphingomonas</taxon>
    </lineage>
</organism>
<dbReference type="AlphaFoldDB" id="A0A2A2SHA2"/>
<comment type="caution">
    <text evidence="4">The sequence shown here is derived from an EMBL/GenBank/DDBJ whole genome shotgun (WGS) entry which is preliminary data.</text>
</comment>
<evidence type="ECO:0000256" key="3">
    <source>
        <dbReference type="SAM" id="MobiDB-lite"/>
    </source>
</evidence>
<feature type="compositionally biased region" description="Basic and acidic residues" evidence="3">
    <location>
        <begin position="52"/>
        <end position="84"/>
    </location>
</feature>
<feature type="compositionally biased region" description="Basic residues" evidence="3">
    <location>
        <begin position="1"/>
        <end position="11"/>
    </location>
</feature>
<evidence type="ECO:0000256" key="2">
    <source>
        <dbReference type="RuleBase" id="RU004328"/>
    </source>
</evidence>